<organism evidence="2 3">
    <name type="scientific">Microdochium trichocladiopsis</name>
    <dbReference type="NCBI Taxonomy" id="1682393"/>
    <lineage>
        <taxon>Eukaryota</taxon>
        <taxon>Fungi</taxon>
        <taxon>Dikarya</taxon>
        <taxon>Ascomycota</taxon>
        <taxon>Pezizomycotina</taxon>
        <taxon>Sordariomycetes</taxon>
        <taxon>Xylariomycetidae</taxon>
        <taxon>Xylariales</taxon>
        <taxon>Microdochiaceae</taxon>
        <taxon>Microdochium</taxon>
    </lineage>
</organism>
<proteinExistence type="predicted"/>
<keyword evidence="3" id="KW-1185">Reference proteome</keyword>
<dbReference type="RefSeq" id="XP_046016445.1">
    <property type="nucleotide sequence ID" value="XM_046163146.1"/>
</dbReference>
<accession>A0A9P8YDN3</accession>
<name>A0A9P8YDN3_9PEZI</name>
<evidence type="ECO:0000256" key="1">
    <source>
        <dbReference type="SAM" id="SignalP"/>
    </source>
</evidence>
<feature type="chain" id="PRO_5040189557" evidence="1">
    <location>
        <begin position="30"/>
        <end position="93"/>
    </location>
</feature>
<dbReference type="Proteomes" id="UP000756346">
    <property type="component" value="Unassembled WGS sequence"/>
</dbReference>
<feature type="signal peptide" evidence="1">
    <location>
        <begin position="1"/>
        <end position="29"/>
    </location>
</feature>
<reference evidence="2" key="1">
    <citation type="journal article" date="2021" name="Nat. Commun.">
        <title>Genetic determinants of endophytism in the Arabidopsis root mycobiome.</title>
        <authorList>
            <person name="Mesny F."/>
            <person name="Miyauchi S."/>
            <person name="Thiergart T."/>
            <person name="Pickel B."/>
            <person name="Atanasova L."/>
            <person name="Karlsson M."/>
            <person name="Huettel B."/>
            <person name="Barry K.W."/>
            <person name="Haridas S."/>
            <person name="Chen C."/>
            <person name="Bauer D."/>
            <person name="Andreopoulos W."/>
            <person name="Pangilinan J."/>
            <person name="LaButti K."/>
            <person name="Riley R."/>
            <person name="Lipzen A."/>
            <person name="Clum A."/>
            <person name="Drula E."/>
            <person name="Henrissat B."/>
            <person name="Kohler A."/>
            <person name="Grigoriev I.V."/>
            <person name="Martin F.M."/>
            <person name="Hacquard S."/>
        </authorList>
    </citation>
    <scope>NUCLEOTIDE SEQUENCE</scope>
    <source>
        <strain evidence="2">MPI-CAGE-CH-0230</strain>
    </source>
</reference>
<sequence>MPCSRICRTAKHPACCYLTLPLLLESLSSISLLHIPHKDLFRQPTAHASGDTGATHWLVVIKEEVRQGRPDHHFRMTLCAWLHECCWLELVGP</sequence>
<dbReference type="AlphaFoldDB" id="A0A9P8YDN3"/>
<evidence type="ECO:0000313" key="2">
    <source>
        <dbReference type="EMBL" id="KAH7037324.1"/>
    </source>
</evidence>
<dbReference type="GeneID" id="70192692"/>
<dbReference type="EMBL" id="JAGTJQ010000002">
    <property type="protein sequence ID" value="KAH7037324.1"/>
    <property type="molecule type" value="Genomic_DNA"/>
</dbReference>
<protein>
    <submittedName>
        <fullName evidence="2">Uncharacterized protein</fullName>
    </submittedName>
</protein>
<gene>
    <name evidence="2" type="ORF">B0I36DRAFT_64464</name>
</gene>
<keyword evidence="1" id="KW-0732">Signal</keyword>
<evidence type="ECO:0000313" key="3">
    <source>
        <dbReference type="Proteomes" id="UP000756346"/>
    </source>
</evidence>
<comment type="caution">
    <text evidence="2">The sequence shown here is derived from an EMBL/GenBank/DDBJ whole genome shotgun (WGS) entry which is preliminary data.</text>
</comment>